<dbReference type="PANTHER" id="PTHR43806">
    <property type="entry name" value="PEPTIDASE S8"/>
    <property type="match status" value="1"/>
</dbReference>
<dbReference type="GO" id="GO:0004252">
    <property type="term" value="F:serine-type endopeptidase activity"/>
    <property type="evidence" value="ECO:0007669"/>
    <property type="project" value="InterPro"/>
</dbReference>
<evidence type="ECO:0000256" key="5">
    <source>
        <dbReference type="PROSITE-ProRule" id="PRU01240"/>
    </source>
</evidence>
<comment type="similarity">
    <text evidence="1 5">Belongs to the peptidase S8 family.</text>
</comment>
<evidence type="ECO:0000259" key="8">
    <source>
        <dbReference type="Pfam" id="PF00082"/>
    </source>
</evidence>
<dbReference type="PRINTS" id="PR00723">
    <property type="entry name" value="SUBTILISIN"/>
</dbReference>
<evidence type="ECO:0000256" key="6">
    <source>
        <dbReference type="SAM" id="Phobius"/>
    </source>
</evidence>
<keyword evidence="10" id="KW-1185">Reference proteome</keyword>
<evidence type="ECO:0000256" key="3">
    <source>
        <dbReference type="ARBA" id="ARBA00022801"/>
    </source>
</evidence>
<evidence type="ECO:0000256" key="1">
    <source>
        <dbReference type="ARBA" id="ARBA00011073"/>
    </source>
</evidence>
<reference evidence="9 10" key="1">
    <citation type="submission" date="2019-03" db="EMBL/GenBank/DDBJ databases">
        <title>Genomic Encyclopedia of Archaeal and Bacterial Type Strains, Phase II (KMG-II): from individual species to whole genera.</title>
        <authorList>
            <person name="Goeker M."/>
        </authorList>
    </citation>
    <scope>NUCLEOTIDE SEQUENCE [LARGE SCALE GENOMIC DNA]</scope>
    <source>
        <strain evidence="9 10">DSM 45499</strain>
    </source>
</reference>
<feature type="domain" description="Peptidase S8/S53" evidence="8">
    <location>
        <begin position="60"/>
        <end position="304"/>
    </location>
</feature>
<dbReference type="PROSITE" id="PS51892">
    <property type="entry name" value="SUBTILASE"/>
    <property type="match status" value="1"/>
</dbReference>
<comment type="caution">
    <text evidence="5">Lacks conserved residue(s) required for the propagation of feature annotation.</text>
</comment>
<gene>
    <name evidence="9" type="ORF">CLV71_103234</name>
</gene>
<evidence type="ECO:0000256" key="2">
    <source>
        <dbReference type="ARBA" id="ARBA00022670"/>
    </source>
</evidence>
<dbReference type="SUPFAM" id="SSF52743">
    <property type="entry name" value="Subtilisin-like"/>
    <property type="match status" value="1"/>
</dbReference>
<sequence>MSTAIRVALVIAVLFVAAPATGASAAQCATPAGVYRDGVGWAQRLTDPARVWPLSDGTGQLLAVLGTGVDAANAQFASGQVVPGSDATDCDGRGTFAAGIVAARPNPATTFTGMAPGVRILGVRYTETTTNGGFEGPDPDALAAALSHAVTARATVALVVAPSLRSSPALEGAVRDALAAGLVIVSPAVADEPGMRSYPTSLPGVIGVGAHNRDGAPTSEESGDYLALAAPGSDLVSTAAGAAGGLGHRWGIGDPAYAAAYVAGAVVLVRAYRPGLSPKDVLDRLTATANRPPAGGHNPWLGWGVLDVPAAVSAELPAVRPGVTRPPTVVPAAGPVPPAARPRLPGVLGVLGLVAAVLVVVTASAVTRASGGARR</sequence>
<feature type="chain" id="PRO_5020329180" evidence="7">
    <location>
        <begin position="26"/>
        <end position="375"/>
    </location>
</feature>
<dbReference type="InterPro" id="IPR036852">
    <property type="entry name" value="Peptidase_S8/S53_dom_sf"/>
</dbReference>
<evidence type="ECO:0000313" key="10">
    <source>
        <dbReference type="Proteomes" id="UP000294927"/>
    </source>
</evidence>
<accession>A0A4R7VXV9</accession>
<proteinExistence type="inferred from homology"/>
<name>A0A4R7VXV9_9PSEU</name>
<keyword evidence="2" id="KW-0645">Protease</keyword>
<dbReference type="Gene3D" id="3.40.50.200">
    <property type="entry name" value="Peptidase S8/S53 domain"/>
    <property type="match status" value="1"/>
</dbReference>
<protein>
    <submittedName>
        <fullName evidence="9">Subtilase family protein</fullName>
    </submittedName>
</protein>
<keyword evidence="4" id="KW-0720">Serine protease</keyword>
<comment type="caution">
    <text evidence="9">The sequence shown here is derived from an EMBL/GenBank/DDBJ whole genome shotgun (WGS) entry which is preliminary data.</text>
</comment>
<dbReference type="GO" id="GO:0006508">
    <property type="term" value="P:proteolysis"/>
    <property type="evidence" value="ECO:0007669"/>
    <property type="project" value="UniProtKB-KW"/>
</dbReference>
<feature type="transmembrane region" description="Helical" evidence="6">
    <location>
        <begin position="346"/>
        <end position="366"/>
    </location>
</feature>
<evidence type="ECO:0000256" key="7">
    <source>
        <dbReference type="SAM" id="SignalP"/>
    </source>
</evidence>
<dbReference type="OrthoDB" id="9798386at2"/>
<dbReference type="EMBL" id="SOCP01000003">
    <property type="protein sequence ID" value="TDV54993.1"/>
    <property type="molecule type" value="Genomic_DNA"/>
</dbReference>
<dbReference type="RefSeq" id="WP_133902111.1">
    <property type="nucleotide sequence ID" value="NZ_SOCP01000003.1"/>
</dbReference>
<organism evidence="9 10">
    <name type="scientific">Actinophytocola oryzae</name>
    <dbReference type="NCBI Taxonomy" id="502181"/>
    <lineage>
        <taxon>Bacteria</taxon>
        <taxon>Bacillati</taxon>
        <taxon>Actinomycetota</taxon>
        <taxon>Actinomycetes</taxon>
        <taxon>Pseudonocardiales</taxon>
        <taxon>Pseudonocardiaceae</taxon>
    </lineage>
</organism>
<dbReference type="AlphaFoldDB" id="A0A4R7VXV9"/>
<keyword evidence="6" id="KW-0812">Transmembrane</keyword>
<dbReference type="Pfam" id="PF00082">
    <property type="entry name" value="Peptidase_S8"/>
    <property type="match status" value="1"/>
</dbReference>
<keyword evidence="6" id="KW-0472">Membrane</keyword>
<evidence type="ECO:0000313" key="9">
    <source>
        <dbReference type="EMBL" id="TDV54993.1"/>
    </source>
</evidence>
<keyword evidence="7" id="KW-0732">Signal</keyword>
<evidence type="ECO:0000256" key="4">
    <source>
        <dbReference type="ARBA" id="ARBA00022825"/>
    </source>
</evidence>
<dbReference type="InterPro" id="IPR015500">
    <property type="entry name" value="Peptidase_S8_subtilisin-rel"/>
</dbReference>
<dbReference type="PANTHER" id="PTHR43806:SF11">
    <property type="entry name" value="CEREVISIN-RELATED"/>
    <property type="match status" value="1"/>
</dbReference>
<dbReference type="InterPro" id="IPR050131">
    <property type="entry name" value="Peptidase_S8_subtilisin-like"/>
</dbReference>
<keyword evidence="3" id="KW-0378">Hydrolase</keyword>
<feature type="signal peptide" evidence="7">
    <location>
        <begin position="1"/>
        <end position="25"/>
    </location>
</feature>
<keyword evidence="6" id="KW-1133">Transmembrane helix</keyword>
<dbReference type="Proteomes" id="UP000294927">
    <property type="component" value="Unassembled WGS sequence"/>
</dbReference>
<dbReference type="InterPro" id="IPR000209">
    <property type="entry name" value="Peptidase_S8/S53_dom"/>
</dbReference>